<sequence>MRNQDGFSGLFFAPLPNLEELIAVEAVIRAEKDDEISAIQPKCCREIIFTEPKVLLSPLLDDRNKLFLITQEMIFHSSEFQELLQRLKIKETERVDLTKGLFQFCFSFTMKQKLAPLWNKAGEFFVQGRDFMLEKTKLNAVSLEVTISDKISIGLQAYSLKSSPCMPEHFTASTRALEEFNINEKAVITDAAISDDLCFVLPSLKKGRIFSITHNLPEECPFASYEDLRKHWKLMVAIRYPASCIRSSQAIASPRCDHQLIFTTFLRDLSSRMPFICATPLALTSAPLYPTCRLQQVTSPNHSNLTRTAPHMNHCRPFTVQQQPACELTRQAISASPFSSRAASSEIHQTATSDGIVNRRIIPSFNPTSLRVTAHISPVPSYLSSETPFVPRFTSKHVLNTEHSRSATCNSTSSSTPATRIVPTFSKKRVQSCGNDSTKRAKTATSRVCALGKTVQSEGASSLSSSLPPPSVIRPVTGENVSNLHKQSQQRSTQNHRSILMGQDIGLSESHGISSNFNRELSTEPNVAILPAAVHINNADVTYSASTPVPVSKCLPQKRPGLVITQAPSTKDHLSASFTGNVPSKQSNNRTVNPSFLGDVLVSESPFSGLVRGHPTSIQPLQQRRILGQSQSVLDLTLGLQVEDFPREEPPAKKPKSKPKIQDNIDVKELALQDQLQKVNAITLADWLKKRGVAVKSKDKKTELTSKVKLYLATVPHEP</sequence>
<evidence type="ECO:0000259" key="1">
    <source>
        <dbReference type="Pfam" id="PF15813"/>
    </source>
</evidence>
<gene>
    <name evidence="2" type="ORF">PEVE_00039134</name>
</gene>
<protein>
    <recommendedName>
        <fullName evidence="1">DUF4708 domain-containing protein</fullName>
    </recommendedName>
</protein>
<dbReference type="Pfam" id="PF15813">
    <property type="entry name" value="DUF4708"/>
    <property type="match status" value="1"/>
</dbReference>
<dbReference type="Proteomes" id="UP001159427">
    <property type="component" value="Unassembled WGS sequence"/>
</dbReference>
<evidence type="ECO:0000313" key="2">
    <source>
        <dbReference type="EMBL" id="CAH3032848.1"/>
    </source>
</evidence>
<dbReference type="InterPro" id="IPR031643">
    <property type="entry name" value="DUF4708"/>
</dbReference>
<feature type="domain" description="DUF4708" evidence="1">
    <location>
        <begin position="10"/>
        <end position="244"/>
    </location>
</feature>
<comment type="caution">
    <text evidence="2">The sequence shown here is derived from an EMBL/GenBank/DDBJ whole genome shotgun (WGS) entry which is preliminary data.</text>
</comment>
<proteinExistence type="predicted"/>
<organism evidence="2 3">
    <name type="scientific">Porites evermanni</name>
    <dbReference type="NCBI Taxonomy" id="104178"/>
    <lineage>
        <taxon>Eukaryota</taxon>
        <taxon>Metazoa</taxon>
        <taxon>Cnidaria</taxon>
        <taxon>Anthozoa</taxon>
        <taxon>Hexacorallia</taxon>
        <taxon>Scleractinia</taxon>
        <taxon>Fungiina</taxon>
        <taxon>Poritidae</taxon>
        <taxon>Porites</taxon>
    </lineage>
</organism>
<dbReference type="EMBL" id="CALNXI010000683">
    <property type="protein sequence ID" value="CAH3032848.1"/>
    <property type="molecule type" value="Genomic_DNA"/>
</dbReference>
<accession>A0ABN8MQ41</accession>
<dbReference type="PANTHER" id="PTHR28495">
    <property type="entry name" value="HYPOTHETICAL PROTEIN LOC100359752"/>
    <property type="match status" value="1"/>
</dbReference>
<dbReference type="PANTHER" id="PTHR28495:SF1">
    <property type="entry name" value="GENE, 17266-RELATED"/>
    <property type="match status" value="1"/>
</dbReference>
<reference evidence="2 3" key="1">
    <citation type="submission" date="2022-05" db="EMBL/GenBank/DDBJ databases">
        <authorList>
            <consortium name="Genoscope - CEA"/>
            <person name="William W."/>
        </authorList>
    </citation>
    <scope>NUCLEOTIDE SEQUENCE [LARGE SCALE GENOMIC DNA]</scope>
</reference>
<keyword evidence="3" id="KW-1185">Reference proteome</keyword>
<name>A0ABN8MQ41_9CNID</name>
<evidence type="ECO:0000313" key="3">
    <source>
        <dbReference type="Proteomes" id="UP001159427"/>
    </source>
</evidence>